<reference evidence="1" key="1">
    <citation type="submission" date="2016-10" db="EMBL/GenBank/DDBJ databases">
        <authorList>
            <person name="Varghese N."/>
        </authorList>
    </citation>
    <scope>NUCLEOTIDE SEQUENCE</scope>
</reference>
<reference evidence="1" key="2">
    <citation type="journal article" date="2017" name="Nat. Commun.">
        <title>Single-virus genomics reveals hidden cosmopolitan and abundant viruses.</title>
        <authorList>
            <person name="Martinez-Hernandez F."/>
            <person name="Fornas O."/>
            <person name="Lluesma Gomez M."/>
            <person name="Bolduc B."/>
            <person name="de la Cruz Pena M.J."/>
            <person name="Martinez J.M."/>
            <person name="Anton J."/>
            <person name="Gasol J.M."/>
            <person name="Rosselli R."/>
            <person name="Rodriguez-Valera F."/>
            <person name="Sullivan M.B."/>
            <person name="Acinas S.G."/>
            <person name="Martinez-Garcia M."/>
        </authorList>
    </citation>
    <scope>NUCLEOTIDE SEQUENCE</scope>
</reference>
<dbReference type="EMBL" id="KY052823">
    <property type="protein sequence ID" value="ASF00254.1"/>
    <property type="molecule type" value="Genomic_DNA"/>
</dbReference>
<protein>
    <submittedName>
        <fullName evidence="1">Uncharacterized protein</fullName>
    </submittedName>
</protein>
<evidence type="ECO:0000313" key="1">
    <source>
        <dbReference type="EMBL" id="ASF00254.1"/>
    </source>
</evidence>
<name>A0A218MLU0_9VIRU</name>
<accession>A0A218MLU0</accession>
<sequence length="62" mass="7393">MTDQTKWGIDLIQQGNKARSYHRENTEKLRKAQDIFMQSNGLDNISEYNMKKFREIMLSGRQ</sequence>
<proteinExistence type="predicted"/>
<organism evidence="1">
    <name type="scientific">uncultured virus</name>
    <dbReference type="NCBI Taxonomy" id="340016"/>
    <lineage>
        <taxon>Viruses</taxon>
        <taxon>environmental samples</taxon>
    </lineage>
</organism>